<dbReference type="OrthoDB" id="1495469at2"/>
<keyword evidence="2" id="KW-1185">Reference proteome</keyword>
<dbReference type="Proteomes" id="UP000297734">
    <property type="component" value="Unassembled WGS sequence"/>
</dbReference>
<dbReference type="PANTHER" id="PTHR48219:SF2">
    <property type="entry name" value="VACUOLAR PROTEIN SORTING-ASSOCIATED PROTEIN 62"/>
    <property type="match status" value="1"/>
</dbReference>
<comment type="caution">
    <text evidence="1">The sequence shown here is derived from an EMBL/GenBank/DDBJ whole genome shotgun (WGS) entry which is preliminary data.</text>
</comment>
<evidence type="ECO:0000313" key="1">
    <source>
        <dbReference type="EMBL" id="TFY87739.1"/>
    </source>
</evidence>
<proteinExistence type="predicted"/>
<name>A0A4Z0ANK8_9PSED</name>
<dbReference type="AlphaFoldDB" id="A0A4Z0ANK8"/>
<dbReference type="PANTHER" id="PTHR48219">
    <property type="entry name" value="VACUOLAR PROTEIN SORTING-ASSOCIATED PROTEIN 62-RELATED"/>
    <property type="match status" value="1"/>
</dbReference>
<dbReference type="Pfam" id="PF06101">
    <property type="entry name" value="Vps62"/>
    <property type="match status" value="1"/>
</dbReference>
<evidence type="ECO:0000313" key="2">
    <source>
        <dbReference type="Proteomes" id="UP000297734"/>
    </source>
</evidence>
<organism evidence="1 2">
    <name type="scientific">Pseudomonas nabeulensis</name>
    <dbReference type="NCBI Taxonomy" id="2293833"/>
    <lineage>
        <taxon>Bacteria</taxon>
        <taxon>Pseudomonadati</taxon>
        <taxon>Pseudomonadota</taxon>
        <taxon>Gammaproteobacteria</taxon>
        <taxon>Pseudomonadales</taxon>
        <taxon>Pseudomonadaceae</taxon>
        <taxon>Pseudomonas</taxon>
    </lineage>
</organism>
<accession>A0A4Z0ANK8</accession>
<dbReference type="RefSeq" id="WP_135310640.1">
    <property type="nucleotide sequence ID" value="NZ_QUZT01000066.1"/>
</dbReference>
<sequence length="413" mass="44888">MESIRYSNLLINFTSEFSPLWNDKGAGSDNPVSFWRPVPSSDFLNGFFPLGDLAISGYGNVNKQRIVAVVSNAAGSQQDKALSAPVEYELVWKDSGSNAHSNGAIWRPIPPEGYVALGLVCGIGHDKPSRNAIRCVRANLVIASYISDLIWNDQGSGAHADFSAWNITPPGAASGEAYFSAGTFVGANSYTQPATHVAAYSLRIQLPQTVNTAPPAPALPGYRQPSPFEAAHITHTCEIPWFTVKDPNLRPIEQLRISPTYRLERTDRYVLVGFGHNKTSVNQTFKWTATRGENGGKSETLAQTTAIEVGGEWQFNLWGSSIKFSAKLSKSLTHTETSSSGWTSSTAFEIAAAVPANKAVAVYLIQSDYRLLRKNGTQVATDVSYTDGDSVYWSEYPPTKDCQVVCTPLPPTR</sequence>
<gene>
    <name evidence="1" type="ORF">DYL61_25505</name>
</gene>
<protein>
    <submittedName>
        <fullName evidence="1">DUF946 domain-containing protein</fullName>
    </submittedName>
</protein>
<dbReference type="EMBL" id="QUZT01000066">
    <property type="protein sequence ID" value="TFY87739.1"/>
    <property type="molecule type" value="Genomic_DNA"/>
</dbReference>
<reference evidence="1 2" key="1">
    <citation type="journal article" date="2019" name="Syst. Appl. Microbiol.">
        <title>New species of pathogenic Pseudomonas isolated from citrus in Tunisia: Proposal of Pseudomonas kairouanensis sp. nov. and Pseudomonas nabeulensis sp. nov.</title>
        <authorList>
            <person name="Oueslati M."/>
            <person name="Mulet M."/>
            <person name="Gomila M."/>
            <person name="Berge O."/>
            <person name="Hajlaoui M.R."/>
            <person name="Lalucat J."/>
            <person name="Sadfi-Zouaoui N."/>
            <person name="Garcia-Valdes E."/>
        </authorList>
    </citation>
    <scope>NUCLEOTIDE SEQUENCE [LARGE SCALE GENOMIC DNA]</scope>
    <source>
        <strain evidence="1 2">E10B</strain>
    </source>
</reference>
<dbReference type="InterPro" id="IPR009291">
    <property type="entry name" value="Vps62"/>
</dbReference>